<dbReference type="PANTHER" id="PTHR37610">
    <property type="entry name" value="CCHC-TYPE DOMAIN-CONTAINING PROTEIN"/>
    <property type="match status" value="1"/>
</dbReference>
<evidence type="ECO:0000259" key="5">
    <source>
        <dbReference type="Pfam" id="PF25597"/>
    </source>
</evidence>
<dbReference type="InParanoid" id="A0A1U7ZZY1"/>
<dbReference type="AlphaFoldDB" id="A0A1U7ZZY1"/>
<evidence type="ECO:0000259" key="2">
    <source>
        <dbReference type="Pfam" id="PF03732"/>
    </source>
</evidence>
<dbReference type="OMA" id="MISAIVR"/>
<feature type="domain" description="Retrotransposon gag" evidence="2">
    <location>
        <begin position="123"/>
        <end position="204"/>
    </location>
</feature>
<feature type="domain" description="Retroviral polymerase SH3-like" evidence="5">
    <location>
        <begin position="632"/>
        <end position="683"/>
    </location>
</feature>
<dbReference type="GeneID" id="104599359"/>
<dbReference type="OrthoDB" id="1306223at2759"/>
<feature type="domain" description="Retrotransposon Copia-like N-terminal" evidence="3">
    <location>
        <begin position="47"/>
        <end position="93"/>
    </location>
</feature>
<protein>
    <submittedName>
        <fullName evidence="7">Uncharacterized protein LOC104599359</fullName>
    </submittedName>
</protein>
<evidence type="ECO:0000256" key="1">
    <source>
        <dbReference type="SAM" id="MobiDB-lite"/>
    </source>
</evidence>
<gene>
    <name evidence="7" type="primary">LOC104599359</name>
</gene>
<feature type="region of interest" description="Disordered" evidence="1">
    <location>
        <begin position="1"/>
        <end position="24"/>
    </location>
</feature>
<dbReference type="InterPro" id="IPR005162">
    <property type="entry name" value="Retrotrans_gag_dom"/>
</dbReference>
<sequence>MEDDLDVSVTRAGETPNNNDGNVINGIGTGKEANAGSNNGDPLFLQNSDHPSMILVSSPLTENNYLTWSRSMKVAFGAKVKLGFINGSCKAPEPDSPTFEQWTRVDCMVTSWILNSISKDIVDAFLYSTSARDLWLELEERFGDSNGPLQYHLQRDISTISQGNLTMAQYYTKLKKLWDELASKRMCDITSSNRLMQFLMGLNDSFDHIKNQILLMDPLPTVNKAYSLVLRVKKQRDVHIAFAETVDGNAMLARSQNYRKDGTGRCATRKPPGYGRSELQKQDYDKTEYRHCDHCNRDGHTKESCFKIYDYPDWYKDLREQKGNTQGRGREGFSGRFMTTPIGTRWSYLDTYAGMKVQYAFNSKDSTLAVLDVGTWIVDTGASNHMCTDLKLLSQPKPITQIIPIHLPDGTIKFVQHIGHVKLSPDLILTNTLHIPSFKFNLLSVSKLVIINNIKCTFYPTYCLQQDLQNEKILAVGKMIKNLYILDKSSFSADRIQSFVCNKEFAQNACNRTFQAATCNKSHFFNKTSIPGLVLWHNGLGHASVTALQHLDFCPTNASLPICEIYHLAKQQRLPFPVSKIRSKSIIDLMHLDLWGPYKHPSITSAHYVFTLVDDFNRSTWIFLLNHKSMTPHKDKFAPRALKCIFLGYSLGQKAYSLYDLNDRKLFTSRDVIFHEDIFPYRSFSAKPSTCPLPIVDPISDYDFPVSSTIPTPNSTTTVDYVPQIESDPVLSTPVDTSPTPVLFPPSTHSTNPSSLTLPTLPHLRQSTRIKNKPVWFKDFVTN</sequence>
<dbReference type="InterPro" id="IPR057670">
    <property type="entry name" value="SH3_retrovirus"/>
</dbReference>
<evidence type="ECO:0000313" key="7">
    <source>
        <dbReference type="RefSeq" id="XP_010260173.1"/>
    </source>
</evidence>
<accession>A0A1U7ZZY1</accession>
<dbReference type="Proteomes" id="UP000189703">
    <property type="component" value="Unplaced"/>
</dbReference>
<dbReference type="Pfam" id="PF25597">
    <property type="entry name" value="SH3_retrovirus"/>
    <property type="match status" value="1"/>
</dbReference>
<dbReference type="PANTHER" id="PTHR37610:SF40">
    <property type="entry name" value="OS01G0909600 PROTEIN"/>
    <property type="match status" value="1"/>
</dbReference>
<dbReference type="Pfam" id="PF22936">
    <property type="entry name" value="Pol_BBD"/>
    <property type="match status" value="1"/>
</dbReference>
<organism evidence="6 7">
    <name type="scientific">Nelumbo nucifera</name>
    <name type="common">Sacred lotus</name>
    <dbReference type="NCBI Taxonomy" id="4432"/>
    <lineage>
        <taxon>Eukaryota</taxon>
        <taxon>Viridiplantae</taxon>
        <taxon>Streptophyta</taxon>
        <taxon>Embryophyta</taxon>
        <taxon>Tracheophyta</taxon>
        <taxon>Spermatophyta</taxon>
        <taxon>Magnoliopsida</taxon>
        <taxon>Proteales</taxon>
        <taxon>Nelumbonaceae</taxon>
        <taxon>Nelumbo</taxon>
    </lineage>
</organism>
<proteinExistence type="predicted"/>
<dbReference type="KEGG" id="nnu:104599359"/>
<reference evidence="7" key="1">
    <citation type="submission" date="2025-08" db="UniProtKB">
        <authorList>
            <consortium name="RefSeq"/>
        </authorList>
    </citation>
    <scope>IDENTIFICATION</scope>
</reference>
<dbReference type="Pfam" id="PF03732">
    <property type="entry name" value="Retrotrans_gag"/>
    <property type="match status" value="1"/>
</dbReference>
<dbReference type="InterPro" id="IPR029472">
    <property type="entry name" value="Copia-like_N"/>
</dbReference>
<feature type="domain" description="Retrovirus-related Pol polyprotein from transposon TNT 1-94-like beta-barrel" evidence="4">
    <location>
        <begin position="376"/>
        <end position="448"/>
    </location>
</feature>
<evidence type="ECO:0000313" key="6">
    <source>
        <dbReference type="Proteomes" id="UP000189703"/>
    </source>
</evidence>
<keyword evidence="6" id="KW-1185">Reference proteome</keyword>
<name>A0A1U7ZZY1_NELNU</name>
<evidence type="ECO:0000259" key="3">
    <source>
        <dbReference type="Pfam" id="PF14244"/>
    </source>
</evidence>
<evidence type="ECO:0000259" key="4">
    <source>
        <dbReference type="Pfam" id="PF22936"/>
    </source>
</evidence>
<dbReference type="InterPro" id="IPR054722">
    <property type="entry name" value="PolX-like_BBD"/>
</dbReference>
<dbReference type="eggNOG" id="KOG0017">
    <property type="taxonomic scope" value="Eukaryota"/>
</dbReference>
<dbReference type="RefSeq" id="XP_010260173.1">
    <property type="nucleotide sequence ID" value="XM_010261871.1"/>
</dbReference>
<dbReference type="Pfam" id="PF14244">
    <property type="entry name" value="Retrotran_gag_3"/>
    <property type="match status" value="1"/>
</dbReference>